<reference evidence="1 2" key="2">
    <citation type="journal article" date="2019" name="G3 (Bethesda)">
        <title>Hybrid Assembly of the Genome of the Entomopathogenic Nematode Steinernema carpocapsae Identifies the X-Chromosome.</title>
        <authorList>
            <person name="Serra L."/>
            <person name="Macchietto M."/>
            <person name="Macias-Munoz A."/>
            <person name="McGill C.J."/>
            <person name="Rodriguez I.M."/>
            <person name="Rodriguez B."/>
            <person name="Murad R."/>
            <person name="Mortazavi A."/>
        </authorList>
    </citation>
    <scope>NUCLEOTIDE SEQUENCE [LARGE SCALE GENOMIC DNA]</scope>
    <source>
        <strain evidence="1 2">ALL</strain>
    </source>
</reference>
<name>A0A4V5ZY91_STECR</name>
<reference evidence="1 2" key="1">
    <citation type="journal article" date="2015" name="Genome Biol.">
        <title>Comparative genomics of Steinernema reveals deeply conserved gene regulatory networks.</title>
        <authorList>
            <person name="Dillman A.R."/>
            <person name="Macchietto M."/>
            <person name="Porter C.F."/>
            <person name="Rogers A."/>
            <person name="Williams B."/>
            <person name="Antoshechkin I."/>
            <person name="Lee M.M."/>
            <person name="Goodwin Z."/>
            <person name="Lu X."/>
            <person name="Lewis E.E."/>
            <person name="Goodrich-Blair H."/>
            <person name="Stock S.P."/>
            <person name="Adams B.J."/>
            <person name="Sternberg P.W."/>
            <person name="Mortazavi A."/>
        </authorList>
    </citation>
    <scope>NUCLEOTIDE SEQUENCE [LARGE SCALE GENOMIC DNA]</scope>
    <source>
        <strain evidence="1 2">ALL</strain>
    </source>
</reference>
<accession>A0A4V5ZY91</accession>
<dbReference type="Proteomes" id="UP000298663">
    <property type="component" value="Unassembled WGS sequence"/>
</dbReference>
<sequence length="158" mass="17656">MSTIAYGPSCPSLESESPRLIGCSPFYSPSRCSLACETVSKHHAKRPLLRYHSRLSLSIICSGSPLSFALSSSVVTSGAASFCQLSFPIHLWPSPNNMNKYDFLISVLKRIQRTDFQKEVSRFELFVLYLHISHHMQNCGHDETICTVTTMLAQLEAQ</sequence>
<organism evidence="1 2">
    <name type="scientific">Steinernema carpocapsae</name>
    <name type="common">Entomopathogenic nematode</name>
    <dbReference type="NCBI Taxonomy" id="34508"/>
    <lineage>
        <taxon>Eukaryota</taxon>
        <taxon>Metazoa</taxon>
        <taxon>Ecdysozoa</taxon>
        <taxon>Nematoda</taxon>
        <taxon>Chromadorea</taxon>
        <taxon>Rhabditida</taxon>
        <taxon>Tylenchina</taxon>
        <taxon>Panagrolaimomorpha</taxon>
        <taxon>Strongyloidoidea</taxon>
        <taxon>Steinernematidae</taxon>
        <taxon>Steinernema</taxon>
    </lineage>
</organism>
<evidence type="ECO:0000313" key="1">
    <source>
        <dbReference type="EMBL" id="TKR62795.1"/>
    </source>
</evidence>
<dbReference type="EMBL" id="AZBU02000010">
    <property type="protein sequence ID" value="TKR62795.1"/>
    <property type="molecule type" value="Genomic_DNA"/>
</dbReference>
<evidence type="ECO:0000313" key="2">
    <source>
        <dbReference type="Proteomes" id="UP000298663"/>
    </source>
</evidence>
<proteinExistence type="predicted"/>
<comment type="caution">
    <text evidence="1">The sequence shown here is derived from an EMBL/GenBank/DDBJ whole genome shotgun (WGS) entry which is preliminary data.</text>
</comment>
<dbReference type="AlphaFoldDB" id="A0A4V5ZY91"/>
<gene>
    <name evidence="1" type="ORF">L596_026712</name>
</gene>
<protein>
    <submittedName>
        <fullName evidence="1">Uncharacterized protein</fullName>
    </submittedName>
</protein>
<keyword evidence="2" id="KW-1185">Reference proteome</keyword>